<accession>A0ABS4TZP7</accession>
<reference evidence="4 5" key="1">
    <citation type="submission" date="2021-03" db="EMBL/GenBank/DDBJ databases">
        <title>Sequencing the genomes of 1000 actinobacteria strains.</title>
        <authorList>
            <person name="Klenk H.-P."/>
        </authorList>
    </citation>
    <scope>NUCLEOTIDE SEQUENCE [LARGE SCALE GENOMIC DNA]</scope>
    <source>
        <strain evidence="4 5">DSM 46670</strain>
    </source>
</reference>
<evidence type="ECO:0000313" key="4">
    <source>
        <dbReference type="EMBL" id="MBP2329875.1"/>
    </source>
</evidence>
<dbReference type="Pfam" id="PF13191">
    <property type="entry name" value="AAA_16"/>
    <property type="match status" value="1"/>
</dbReference>
<evidence type="ECO:0000313" key="5">
    <source>
        <dbReference type="Proteomes" id="UP001519332"/>
    </source>
</evidence>
<keyword evidence="5" id="KW-1185">Reference proteome</keyword>
<dbReference type="Gene3D" id="1.25.40.10">
    <property type="entry name" value="Tetratricopeptide repeat domain"/>
    <property type="match status" value="1"/>
</dbReference>
<organism evidence="4 5">
    <name type="scientific">Kibdelosporangium banguiense</name>
    <dbReference type="NCBI Taxonomy" id="1365924"/>
    <lineage>
        <taxon>Bacteria</taxon>
        <taxon>Bacillati</taxon>
        <taxon>Actinomycetota</taxon>
        <taxon>Actinomycetes</taxon>
        <taxon>Pseudonocardiales</taxon>
        <taxon>Pseudonocardiaceae</taxon>
        <taxon>Kibdelosporangium</taxon>
    </lineage>
</organism>
<dbReference type="SMART" id="SM00421">
    <property type="entry name" value="HTH_LUXR"/>
    <property type="match status" value="1"/>
</dbReference>
<dbReference type="PRINTS" id="PR00038">
    <property type="entry name" value="HTHLUXR"/>
</dbReference>
<dbReference type="InterPro" id="IPR027417">
    <property type="entry name" value="P-loop_NTPase"/>
</dbReference>
<sequence length="868" mass="93441">MPQVLEREHEIAELEAAAREAAAGTGSVVLVFGEAGIGKSSVINAVRAVLPPQGRLLVGYCDDLATPRTFGPFRDLLGSVGSDLATALREGRDRDRVFDALQAELSWSATTSVLAIEDVHWADDATLDALSYLVRRVANMPAVLVLTYRDEDIDAMHPLQRVLGLAARAPRVRRLKLPRLSQPAVLRLTAPSRLDPREVYEVTGGNPFFVTEILASADVSRVPVTIVDSVTARVQTLDAQTQQALEQLAVIPSTVDRGLLEALLPGGISSIAAAEQRGLLDVSPSRTGFRHELIRRAIADGLPGGRRMELNQRVLNALTAREGTDLSRIMHHAAEAGADDAIIHYGPKAARDAAKVGSHRQAAAHLRLVLERCDRFSEAERADLMSMYAIECHTIGKSQTALLAQRKAIELRRRLGDPLKLGADLRWLSRICWAISETEEMQASADEAIKVLSGAGDDRLLALALSNKSQLHMLARRSEEAIRIGQFAIALARNVDDPAILSHALNNVGSALWHLDSTKGREMVEESLQVALAAGAIDDACRAHVNIICALLEDALPDEASEYLPDALELAGESENLMYFSHFTALRAAIGLATGAWEQAVADAQSSMAAAADAPPTLCPALLAYGRVQIRRGQPDGMALLTEAEKLAHNSRELQYIGPVAGALAEAAWLDGDHAAMRALLEPVYTEAWDSGSVAIRAELGFWLSKAGGKVHHDTASRHPWALLSVGRWQEAASAWQLGGSPYEHALALAESGEPEQMLIALAALDGLGAEPLARRVRAQLRELGVARIPRGPVTRTRINPAGLTDRQLEVARLLGLGMTNGEIAEKLVVSVRTVDNHVAAVFDKLGARTRRDIAARLTELGLSPGEK</sequence>
<dbReference type="InterPro" id="IPR036388">
    <property type="entry name" value="WH-like_DNA-bd_sf"/>
</dbReference>
<dbReference type="InterPro" id="IPR000792">
    <property type="entry name" value="Tscrpt_reg_LuxR_C"/>
</dbReference>
<dbReference type="PROSITE" id="PS50043">
    <property type="entry name" value="HTH_LUXR_2"/>
    <property type="match status" value="1"/>
</dbReference>
<proteinExistence type="predicted"/>
<dbReference type="Proteomes" id="UP001519332">
    <property type="component" value="Unassembled WGS sequence"/>
</dbReference>
<dbReference type="EMBL" id="JAGINW010000001">
    <property type="protein sequence ID" value="MBP2329875.1"/>
    <property type="molecule type" value="Genomic_DNA"/>
</dbReference>
<dbReference type="PANTHER" id="PTHR16305">
    <property type="entry name" value="TESTICULAR SOLUBLE ADENYLYL CYCLASE"/>
    <property type="match status" value="1"/>
</dbReference>
<dbReference type="RefSeq" id="WP_209646571.1">
    <property type="nucleotide sequence ID" value="NZ_JAGINW010000001.1"/>
</dbReference>
<name>A0ABS4TZP7_9PSEU</name>
<dbReference type="SUPFAM" id="SSF46894">
    <property type="entry name" value="C-terminal effector domain of the bipartite response regulators"/>
    <property type="match status" value="1"/>
</dbReference>
<dbReference type="InterPro" id="IPR016032">
    <property type="entry name" value="Sig_transdc_resp-reg_C-effctor"/>
</dbReference>
<dbReference type="InterPro" id="IPR011990">
    <property type="entry name" value="TPR-like_helical_dom_sf"/>
</dbReference>
<evidence type="ECO:0000256" key="2">
    <source>
        <dbReference type="ARBA" id="ARBA00022840"/>
    </source>
</evidence>
<dbReference type="GO" id="GO:0003677">
    <property type="term" value="F:DNA binding"/>
    <property type="evidence" value="ECO:0007669"/>
    <property type="project" value="UniProtKB-KW"/>
</dbReference>
<dbReference type="SUPFAM" id="SSF48452">
    <property type="entry name" value="TPR-like"/>
    <property type="match status" value="1"/>
</dbReference>
<comment type="caution">
    <text evidence="4">The sequence shown here is derived from an EMBL/GenBank/DDBJ whole genome shotgun (WGS) entry which is preliminary data.</text>
</comment>
<evidence type="ECO:0000256" key="1">
    <source>
        <dbReference type="ARBA" id="ARBA00022741"/>
    </source>
</evidence>
<dbReference type="Gene3D" id="1.10.10.10">
    <property type="entry name" value="Winged helix-like DNA-binding domain superfamily/Winged helix DNA-binding domain"/>
    <property type="match status" value="1"/>
</dbReference>
<dbReference type="Gene3D" id="3.40.50.300">
    <property type="entry name" value="P-loop containing nucleotide triphosphate hydrolases"/>
    <property type="match status" value="1"/>
</dbReference>
<protein>
    <submittedName>
        <fullName evidence="4">DNA-binding CsgD family transcriptional regulator/tetratricopeptide (TPR) repeat protein</fullName>
    </submittedName>
</protein>
<dbReference type="CDD" id="cd06170">
    <property type="entry name" value="LuxR_C_like"/>
    <property type="match status" value="1"/>
</dbReference>
<keyword evidence="2" id="KW-0067">ATP-binding</keyword>
<feature type="domain" description="HTH luxR-type" evidence="3">
    <location>
        <begin position="797"/>
        <end position="862"/>
    </location>
</feature>
<dbReference type="PANTHER" id="PTHR16305:SF35">
    <property type="entry name" value="TRANSCRIPTIONAL ACTIVATOR DOMAIN"/>
    <property type="match status" value="1"/>
</dbReference>
<dbReference type="SUPFAM" id="SSF52540">
    <property type="entry name" value="P-loop containing nucleoside triphosphate hydrolases"/>
    <property type="match status" value="1"/>
</dbReference>
<keyword evidence="4" id="KW-0238">DNA-binding</keyword>
<dbReference type="InterPro" id="IPR041664">
    <property type="entry name" value="AAA_16"/>
</dbReference>
<dbReference type="PROSITE" id="PS00622">
    <property type="entry name" value="HTH_LUXR_1"/>
    <property type="match status" value="1"/>
</dbReference>
<evidence type="ECO:0000259" key="3">
    <source>
        <dbReference type="PROSITE" id="PS50043"/>
    </source>
</evidence>
<dbReference type="Pfam" id="PF00196">
    <property type="entry name" value="GerE"/>
    <property type="match status" value="1"/>
</dbReference>
<gene>
    <name evidence="4" type="ORF">JOF56_010260</name>
</gene>
<keyword evidence="1" id="KW-0547">Nucleotide-binding</keyword>